<dbReference type="InterPro" id="IPR029063">
    <property type="entry name" value="SAM-dependent_MTases_sf"/>
</dbReference>
<name>A0A6J6I381_9ZZZZ</name>
<dbReference type="EMBL" id="CAEZVC010000031">
    <property type="protein sequence ID" value="CAB4620040.1"/>
    <property type="molecule type" value="Genomic_DNA"/>
</dbReference>
<evidence type="ECO:0000256" key="2">
    <source>
        <dbReference type="ARBA" id="ARBA00022603"/>
    </source>
</evidence>
<dbReference type="SUPFAM" id="SSF53335">
    <property type="entry name" value="S-adenosyl-L-methionine-dependent methyltransferases"/>
    <property type="match status" value="1"/>
</dbReference>
<dbReference type="AlphaFoldDB" id="A0A6J6I381"/>
<keyword evidence="3" id="KW-0808">Transferase</keyword>
<keyword evidence="4" id="KW-0496">Mitochondrion</keyword>
<evidence type="ECO:0000256" key="1">
    <source>
        <dbReference type="ARBA" id="ARBA00004173"/>
    </source>
</evidence>
<protein>
    <submittedName>
        <fullName evidence="7">Unannotated protein</fullName>
    </submittedName>
</protein>
<dbReference type="InterPro" id="IPR003788">
    <property type="entry name" value="NDUFAF7"/>
</dbReference>
<dbReference type="GO" id="GO:0032259">
    <property type="term" value="P:methylation"/>
    <property type="evidence" value="ECO:0007669"/>
    <property type="project" value="UniProtKB-KW"/>
</dbReference>
<evidence type="ECO:0000313" key="5">
    <source>
        <dbReference type="EMBL" id="CAB4336919.1"/>
    </source>
</evidence>
<evidence type="ECO:0000313" key="8">
    <source>
        <dbReference type="EMBL" id="CAB4729171.1"/>
    </source>
</evidence>
<keyword evidence="2" id="KW-0489">Methyltransferase</keyword>
<organism evidence="7">
    <name type="scientific">freshwater metagenome</name>
    <dbReference type="NCBI Taxonomy" id="449393"/>
    <lineage>
        <taxon>unclassified sequences</taxon>
        <taxon>metagenomes</taxon>
        <taxon>ecological metagenomes</taxon>
    </lineage>
</organism>
<dbReference type="Gene3D" id="3.40.50.12710">
    <property type="match status" value="1"/>
</dbReference>
<dbReference type="EMBL" id="CAEZTY010000107">
    <property type="protein sequence ID" value="CAB4599124.1"/>
    <property type="molecule type" value="Genomic_DNA"/>
</dbReference>
<dbReference type="PANTHER" id="PTHR12049">
    <property type="entry name" value="PROTEIN ARGININE METHYLTRANSFERASE NDUFAF7, MITOCHONDRIAL"/>
    <property type="match status" value="1"/>
</dbReference>
<accession>A0A6J6I381</accession>
<dbReference type="InterPro" id="IPR038375">
    <property type="entry name" value="NDUFAF7_sf"/>
</dbReference>
<dbReference type="GO" id="GO:0035243">
    <property type="term" value="F:protein-arginine omega-N symmetric methyltransferase activity"/>
    <property type="evidence" value="ECO:0007669"/>
    <property type="project" value="TreeGrafter"/>
</dbReference>
<reference evidence="7" key="1">
    <citation type="submission" date="2020-05" db="EMBL/GenBank/DDBJ databases">
        <authorList>
            <person name="Chiriac C."/>
            <person name="Salcher M."/>
            <person name="Ghai R."/>
            <person name="Kavagutti S V."/>
        </authorList>
    </citation>
    <scope>NUCLEOTIDE SEQUENCE</scope>
</reference>
<evidence type="ECO:0000313" key="7">
    <source>
        <dbReference type="EMBL" id="CAB4620040.1"/>
    </source>
</evidence>
<dbReference type="Pfam" id="PF02636">
    <property type="entry name" value="Methyltransf_28"/>
    <property type="match status" value="1"/>
</dbReference>
<dbReference type="GO" id="GO:0005739">
    <property type="term" value="C:mitochondrion"/>
    <property type="evidence" value="ECO:0007669"/>
    <property type="project" value="UniProtKB-SubCell"/>
</dbReference>
<dbReference type="PANTHER" id="PTHR12049:SF7">
    <property type="entry name" value="PROTEIN ARGININE METHYLTRANSFERASE NDUFAF7, MITOCHONDRIAL"/>
    <property type="match status" value="1"/>
</dbReference>
<comment type="subcellular location">
    <subcellularLocation>
        <location evidence="1">Mitochondrion</location>
    </subcellularLocation>
</comment>
<sequence>MTDEFRSRFPIGTTVSFSQYMEIALYDESVGFYATVGRAGRRGDFLTSPEVGPLFGALIARRLDEEWLALGSPETFVVVEFGAGPGTLARSIAFAVPECALALRYLMVERSAEQRAVHADHLEGWMGDLDAAAVDTFVHSLTPGPQFASSPIAPYGFTGVILANELLDNLAFDIVRHDGAGNFERLDVRHAEDGLEFVVASTEVPASLALVLSSAVAGEWMPLQEHAVQWLMAAIDRLDRGTVIAIDYGATTEEIAGRPDMGWLRTFIAQERAGHPLDAPGTCDITADIAIDQLATACEPSLVTTQREFLQRLGIADLVDEGRRVWSEKALAPDVEALRARSRIGEAESLLESGGLGDFVVLEWTVEMRDEASDRSGNGR</sequence>
<proteinExistence type="predicted"/>
<evidence type="ECO:0000256" key="4">
    <source>
        <dbReference type="ARBA" id="ARBA00023128"/>
    </source>
</evidence>
<dbReference type="EMBL" id="CAESAL010000016">
    <property type="protein sequence ID" value="CAB4336919.1"/>
    <property type="molecule type" value="Genomic_DNA"/>
</dbReference>
<dbReference type="EMBL" id="CAEZXY010000205">
    <property type="protein sequence ID" value="CAB4729171.1"/>
    <property type="molecule type" value="Genomic_DNA"/>
</dbReference>
<evidence type="ECO:0000256" key="3">
    <source>
        <dbReference type="ARBA" id="ARBA00022679"/>
    </source>
</evidence>
<gene>
    <name evidence="6" type="ORF">UFOPK1762_01808</name>
    <name evidence="7" type="ORF">UFOPK1906_00691</name>
    <name evidence="8" type="ORF">UFOPK2624_02208</name>
    <name evidence="5" type="ORF">UFOPK3331_00656</name>
</gene>
<evidence type="ECO:0000313" key="6">
    <source>
        <dbReference type="EMBL" id="CAB4599124.1"/>
    </source>
</evidence>